<dbReference type="EMBL" id="QFFI01000004">
    <property type="protein sequence ID" value="PWG64824.1"/>
    <property type="molecule type" value="Genomic_DNA"/>
</dbReference>
<feature type="domain" description="GST C-terminal" evidence="4">
    <location>
        <begin position="86"/>
        <end position="206"/>
    </location>
</feature>
<evidence type="ECO:0000313" key="6">
    <source>
        <dbReference type="Proteomes" id="UP000245474"/>
    </source>
</evidence>
<dbReference type="SFLD" id="SFLDG00358">
    <property type="entry name" value="Main_(cytGST)"/>
    <property type="match status" value="1"/>
</dbReference>
<dbReference type="PROSITE" id="PS50404">
    <property type="entry name" value="GST_NTER"/>
    <property type="match status" value="1"/>
</dbReference>
<dbReference type="SUPFAM" id="SSF47616">
    <property type="entry name" value="GST C-terminal domain-like"/>
    <property type="match status" value="1"/>
</dbReference>
<dbReference type="Pfam" id="PF13410">
    <property type="entry name" value="GST_C_2"/>
    <property type="match status" value="1"/>
</dbReference>
<name>A0A2U2N793_9GAMM</name>
<dbReference type="PANTHER" id="PTHR44051">
    <property type="entry name" value="GLUTATHIONE S-TRANSFERASE-RELATED"/>
    <property type="match status" value="1"/>
</dbReference>
<proteinExistence type="inferred from homology"/>
<dbReference type="Gene3D" id="3.40.30.10">
    <property type="entry name" value="Glutaredoxin"/>
    <property type="match status" value="1"/>
</dbReference>
<dbReference type="GO" id="GO:0016740">
    <property type="term" value="F:transferase activity"/>
    <property type="evidence" value="ECO:0007669"/>
    <property type="project" value="UniProtKB-KW"/>
</dbReference>
<dbReference type="RefSeq" id="WP_109676215.1">
    <property type="nucleotide sequence ID" value="NZ_CP086615.1"/>
</dbReference>
<dbReference type="AlphaFoldDB" id="A0A2U2N793"/>
<evidence type="ECO:0000256" key="1">
    <source>
        <dbReference type="ARBA" id="ARBA00007409"/>
    </source>
</evidence>
<dbReference type="InterPro" id="IPR040079">
    <property type="entry name" value="Glutathione_S-Trfase"/>
</dbReference>
<evidence type="ECO:0000256" key="2">
    <source>
        <dbReference type="ARBA" id="ARBA00022679"/>
    </source>
</evidence>
<evidence type="ECO:0000259" key="4">
    <source>
        <dbReference type="PROSITE" id="PS50405"/>
    </source>
</evidence>
<evidence type="ECO:0000313" key="5">
    <source>
        <dbReference type="EMBL" id="PWG64824.1"/>
    </source>
</evidence>
<organism evidence="5 6">
    <name type="scientific">Sediminicurvatus halobius</name>
    <dbReference type="NCBI Taxonomy" id="2182432"/>
    <lineage>
        <taxon>Bacteria</taxon>
        <taxon>Pseudomonadati</taxon>
        <taxon>Pseudomonadota</taxon>
        <taxon>Gammaproteobacteria</taxon>
        <taxon>Chromatiales</taxon>
        <taxon>Ectothiorhodospiraceae</taxon>
        <taxon>Sediminicurvatus</taxon>
    </lineage>
</organism>
<dbReference type="FunFam" id="3.40.30.10:FF:000039">
    <property type="entry name" value="Glutathione S-transferase domain"/>
    <property type="match status" value="1"/>
</dbReference>
<dbReference type="InterPro" id="IPR036282">
    <property type="entry name" value="Glutathione-S-Trfase_C_sf"/>
</dbReference>
<dbReference type="SUPFAM" id="SSF52833">
    <property type="entry name" value="Thioredoxin-like"/>
    <property type="match status" value="1"/>
</dbReference>
<keyword evidence="2 5" id="KW-0808">Transferase</keyword>
<accession>A0A2U2N793</accession>
<dbReference type="Gene3D" id="1.20.1050.10">
    <property type="match status" value="1"/>
</dbReference>
<dbReference type="SFLD" id="SFLDG01150">
    <property type="entry name" value="Main.1:_Beta-like"/>
    <property type="match status" value="1"/>
</dbReference>
<reference evidence="5 6" key="1">
    <citation type="submission" date="2018-05" db="EMBL/GenBank/DDBJ databases">
        <title>Spiribacter halobius sp. nov., a moderately halophilic bacterium isolated from marine solar saltern.</title>
        <authorList>
            <person name="Zheng W.-S."/>
            <person name="Lu D.-C."/>
            <person name="Du Z.-J."/>
        </authorList>
    </citation>
    <scope>NUCLEOTIDE SEQUENCE [LARGE SCALE GENOMIC DNA]</scope>
    <source>
        <strain evidence="5 6">E85</strain>
    </source>
</reference>
<dbReference type="SFLD" id="SFLDS00019">
    <property type="entry name" value="Glutathione_Transferase_(cytos"/>
    <property type="match status" value="1"/>
</dbReference>
<dbReference type="CDD" id="cd03047">
    <property type="entry name" value="GST_N_2"/>
    <property type="match status" value="1"/>
</dbReference>
<dbReference type="InterPro" id="IPR010987">
    <property type="entry name" value="Glutathione-S-Trfase_C-like"/>
</dbReference>
<keyword evidence="6" id="KW-1185">Reference proteome</keyword>
<protein>
    <submittedName>
        <fullName evidence="5">Glutathione S-transferase</fullName>
    </submittedName>
</protein>
<evidence type="ECO:0000259" key="3">
    <source>
        <dbReference type="PROSITE" id="PS50404"/>
    </source>
</evidence>
<dbReference type="PANTHER" id="PTHR44051:SF19">
    <property type="entry name" value="DISULFIDE-BOND OXIDOREDUCTASE YFCG"/>
    <property type="match status" value="1"/>
</dbReference>
<dbReference type="Proteomes" id="UP000245474">
    <property type="component" value="Unassembled WGS sequence"/>
</dbReference>
<dbReference type="Pfam" id="PF13417">
    <property type="entry name" value="GST_N_3"/>
    <property type="match status" value="1"/>
</dbReference>
<comment type="caution">
    <text evidence="5">The sequence shown here is derived from an EMBL/GenBank/DDBJ whole genome shotgun (WGS) entry which is preliminary data.</text>
</comment>
<comment type="similarity">
    <text evidence="1">Belongs to the GST superfamily.</text>
</comment>
<feature type="domain" description="GST N-terminal" evidence="3">
    <location>
        <begin position="1"/>
        <end position="81"/>
    </location>
</feature>
<dbReference type="InterPro" id="IPR004045">
    <property type="entry name" value="Glutathione_S-Trfase_N"/>
</dbReference>
<sequence>MLTIWGRNSSINVQKVLWVCEELGLDYERHDLGGEHGGLDDPAYRRRNPHGRVPTVEDDGLVLWESHSIVRYLAARHDPGGLWPRDPGERALAERWMDWELGTLWVRFRPLFIALVRTPAAERDPAQVERQLAETVDGFQLLDQHMAGRDHVALGRLTIADIPLGCALHRWLNLPVDRPELPNLQDWYERLQERPAYRRAVMQPVR</sequence>
<dbReference type="PROSITE" id="PS50405">
    <property type="entry name" value="GST_CTER"/>
    <property type="match status" value="1"/>
</dbReference>
<dbReference type="InterPro" id="IPR036249">
    <property type="entry name" value="Thioredoxin-like_sf"/>
</dbReference>
<dbReference type="OrthoDB" id="5740960at2"/>
<gene>
    <name evidence="5" type="ORF">DEM34_03210</name>
</gene>